<sequence>MSRYWLQARVMWRACPGWMLAAVIVVILEAAVGTGLMVAIGQFIAALSGDGSVWPWFGVMGGLMIGGPLLSSLMAWLTARTTAATAAYVLELLAETSLRPQGLELLDSPGFSGRLQAVVEATRDWTFMFGLNSTWQVLSARLAGVGAFVVLLTWRWWVPFVLAGSFVVMAWTFTRWVDASFDRVMQTSAGPRRRAAYLRGLLTQSAWAKEVRLFGLADWLLERYRFTWLSAMAELWTSRQRGLRPVYLSCVVTAVVIAGVLTLLADDVADRQVGVAAVVTLLQAVLAMDAFGILGDGQRALGQYAATVAGLVGLRREAGLPSTDLAPPPALTPREANGALAVELKDVTFTYPTRTEPTLSRLSLEIPAGQSIAVVGANGAGKSTLIKLLCGLYRPDTGTITVDGNDPADEITGNPRVAAIFQDFVRYHLPLRDNVGLGAVAIRNEQPLLDKALMDAAGGVLLKRVGWETVLSPDYDGGTELSGGQWQRVALARALTAVAGGAGVLILDEPTAALDVRTEAALFDRFLDMTAGVTTILVTHRLSSVRHAERIVVLDPERGIVEDGSYDALMAADGQFAALFRLQAGRFR</sequence>
<dbReference type="InterPro" id="IPR036640">
    <property type="entry name" value="ABC1_TM_sf"/>
</dbReference>
<gene>
    <name evidence="9" type="ORF">EV652_106445</name>
</gene>
<evidence type="ECO:0000256" key="6">
    <source>
        <dbReference type="ARBA" id="ARBA00023136"/>
    </source>
</evidence>
<evidence type="ECO:0000256" key="7">
    <source>
        <dbReference type="SAM" id="Phobius"/>
    </source>
</evidence>
<dbReference type="InterPro" id="IPR027417">
    <property type="entry name" value="P-loop_NTPase"/>
</dbReference>
<feature type="transmembrane region" description="Helical" evidence="7">
    <location>
        <begin position="53"/>
        <end position="77"/>
    </location>
</feature>
<dbReference type="InterPro" id="IPR003439">
    <property type="entry name" value="ABC_transporter-like_ATP-bd"/>
</dbReference>
<dbReference type="SMART" id="SM00382">
    <property type="entry name" value="AAA"/>
    <property type="match status" value="1"/>
</dbReference>
<dbReference type="InterPro" id="IPR039421">
    <property type="entry name" value="Type_1_exporter"/>
</dbReference>
<dbReference type="GO" id="GO:0034040">
    <property type="term" value="F:ATPase-coupled lipid transmembrane transporter activity"/>
    <property type="evidence" value="ECO:0007669"/>
    <property type="project" value="TreeGrafter"/>
</dbReference>
<dbReference type="Pfam" id="PF00005">
    <property type="entry name" value="ABC_tran"/>
    <property type="match status" value="1"/>
</dbReference>
<keyword evidence="2 7" id="KW-0812">Transmembrane</keyword>
<comment type="caution">
    <text evidence="9">The sequence shown here is derived from an EMBL/GenBank/DDBJ whole genome shotgun (WGS) entry which is preliminary data.</text>
</comment>
<evidence type="ECO:0000256" key="5">
    <source>
        <dbReference type="ARBA" id="ARBA00022989"/>
    </source>
</evidence>
<name>A0A4R2HHU7_9ACTN</name>
<dbReference type="Gene3D" id="3.40.50.300">
    <property type="entry name" value="P-loop containing nucleotide triphosphate hydrolases"/>
    <property type="match status" value="1"/>
</dbReference>
<dbReference type="OrthoDB" id="3801191at2"/>
<reference evidence="9 10" key="1">
    <citation type="journal article" date="2015" name="Stand. Genomic Sci.">
        <title>Genomic Encyclopedia of Bacterial and Archaeal Type Strains, Phase III: the genomes of soil and plant-associated and newly described type strains.</title>
        <authorList>
            <person name="Whitman W.B."/>
            <person name="Woyke T."/>
            <person name="Klenk H.P."/>
            <person name="Zhou Y."/>
            <person name="Lilburn T.G."/>
            <person name="Beck B.J."/>
            <person name="De Vos P."/>
            <person name="Vandamme P."/>
            <person name="Eisen J.A."/>
            <person name="Garrity G."/>
            <person name="Hugenholtz P."/>
            <person name="Kyrpides N.C."/>
        </authorList>
    </citation>
    <scope>NUCLEOTIDE SEQUENCE [LARGE SCALE GENOMIC DNA]</scope>
    <source>
        <strain evidence="9 10">VKM Ac-2572</strain>
    </source>
</reference>
<feature type="transmembrane region" description="Helical" evidence="7">
    <location>
        <begin position="271"/>
        <end position="294"/>
    </location>
</feature>
<dbReference type="GO" id="GO:0005524">
    <property type="term" value="F:ATP binding"/>
    <property type="evidence" value="ECO:0007669"/>
    <property type="project" value="UniProtKB-KW"/>
</dbReference>
<dbReference type="AlphaFoldDB" id="A0A4R2HHU7"/>
<evidence type="ECO:0000256" key="1">
    <source>
        <dbReference type="ARBA" id="ARBA00004651"/>
    </source>
</evidence>
<evidence type="ECO:0000259" key="8">
    <source>
        <dbReference type="PROSITE" id="PS50893"/>
    </source>
</evidence>
<evidence type="ECO:0000256" key="4">
    <source>
        <dbReference type="ARBA" id="ARBA00022840"/>
    </source>
</evidence>
<feature type="transmembrane region" description="Helical" evidence="7">
    <location>
        <begin position="160"/>
        <end position="177"/>
    </location>
</feature>
<dbReference type="EMBL" id="SLWN01000006">
    <property type="protein sequence ID" value="TCO28459.1"/>
    <property type="molecule type" value="Genomic_DNA"/>
</dbReference>
<dbReference type="PROSITE" id="PS00211">
    <property type="entry name" value="ABC_TRANSPORTER_1"/>
    <property type="match status" value="1"/>
</dbReference>
<dbReference type="PANTHER" id="PTHR24221">
    <property type="entry name" value="ATP-BINDING CASSETTE SUB-FAMILY B"/>
    <property type="match status" value="1"/>
</dbReference>
<dbReference type="GO" id="GO:0016887">
    <property type="term" value="F:ATP hydrolysis activity"/>
    <property type="evidence" value="ECO:0007669"/>
    <property type="project" value="InterPro"/>
</dbReference>
<keyword evidence="4" id="KW-0067">ATP-binding</keyword>
<keyword evidence="6 7" id="KW-0472">Membrane</keyword>
<feature type="domain" description="ABC transporter" evidence="8">
    <location>
        <begin position="342"/>
        <end position="582"/>
    </location>
</feature>
<evidence type="ECO:0000313" key="9">
    <source>
        <dbReference type="EMBL" id="TCO28459.1"/>
    </source>
</evidence>
<dbReference type="CDD" id="cd03228">
    <property type="entry name" value="ABCC_MRP_Like"/>
    <property type="match status" value="1"/>
</dbReference>
<protein>
    <submittedName>
        <fullName evidence="9">ABC-type multidrug transport system fused ATPase/permease subunit</fullName>
    </submittedName>
</protein>
<dbReference type="InterPro" id="IPR003593">
    <property type="entry name" value="AAA+_ATPase"/>
</dbReference>
<feature type="transmembrane region" description="Helical" evidence="7">
    <location>
        <begin position="246"/>
        <end position="265"/>
    </location>
</feature>
<dbReference type="RefSeq" id="WP_132210639.1">
    <property type="nucleotide sequence ID" value="NZ_SLWN01000006.1"/>
</dbReference>
<keyword evidence="3" id="KW-0547">Nucleotide-binding</keyword>
<dbReference type="InterPro" id="IPR017871">
    <property type="entry name" value="ABC_transporter-like_CS"/>
</dbReference>
<keyword evidence="10" id="KW-1185">Reference proteome</keyword>
<keyword evidence="5 7" id="KW-1133">Transmembrane helix</keyword>
<dbReference type="Gene3D" id="1.20.1560.10">
    <property type="entry name" value="ABC transporter type 1, transmembrane domain"/>
    <property type="match status" value="1"/>
</dbReference>
<dbReference type="SUPFAM" id="SSF52540">
    <property type="entry name" value="P-loop containing nucleoside triphosphate hydrolases"/>
    <property type="match status" value="1"/>
</dbReference>
<dbReference type="PANTHER" id="PTHR24221:SF654">
    <property type="entry name" value="ATP-BINDING CASSETTE SUB-FAMILY B MEMBER 6"/>
    <property type="match status" value="1"/>
</dbReference>
<dbReference type="Proteomes" id="UP000294508">
    <property type="component" value="Unassembled WGS sequence"/>
</dbReference>
<accession>A0A4R2HHU7</accession>
<comment type="subcellular location">
    <subcellularLocation>
        <location evidence="1">Cell membrane</location>
        <topology evidence="1">Multi-pass membrane protein</topology>
    </subcellularLocation>
</comment>
<proteinExistence type="predicted"/>
<evidence type="ECO:0000256" key="2">
    <source>
        <dbReference type="ARBA" id="ARBA00022692"/>
    </source>
</evidence>
<organism evidence="9 10">
    <name type="scientific">Kribbella steppae</name>
    <dbReference type="NCBI Taxonomy" id="2512223"/>
    <lineage>
        <taxon>Bacteria</taxon>
        <taxon>Bacillati</taxon>
        <taxon>Actinomycetota</taxon>
        <taxon>Actinomycetes</taxon>
        <taxon>Propionibacteriales</taxon>
        <taxon>Kribbellaceae</taxon>
        <taxon>Kribbella</taxon>
    </lineage>
</organism>
<dbReference type="PROSITE" id="PS50893">
    <property type="entry name" value="ABC_TRANSPORTER_2"/>
    <property type="match status" value="1"/>
</dbReference>
<dbReference type="GO" id="GO:0005886">
    <property type="term" value="C:plasma membrane"/>
    <property type="evidence" value="ECO:0007669"/>
    <property type="project" value="UniProtKB-SubCell"/>
</dbReference>
<evidence type="ECO:0000313" key="10">
    <source>
        <dbReference type="Proteomes" id="UP000294508"/>
    </source>
</evidence>
<feature type="transmembrane region" description="Helical" evidence="7">
    <location>
        <begin position="20"/>
        <end position="47"/>
    </location>
</feature>
<feature type="transmembrane region" description="Helical" evidence="7">
    <location>
        <begin position="135"/>
        <end position="154"/>
    </location>
</feature>
<evidence type="ECO:0000256" key="3">
    <source>
        <dbReference type="ARBA" id="ARBA00022741"/>
    </source>
</evidence>
<dbReference type="SUPFAM" id="SSF90123">
    <property type="entry name" value="ABC transporter transmembrane region"/>
    <property type="match status" value="1"/>
</dbReference>